<dbReference type="Proteomes" id="UP000070133">
    <property type="component" value="Unassembled WGS sequence"/>
</dbReference>
<feature type="compositionally biased region" description="Basic and acidic residues" evidence="1">
    <location>
        <begin position="80"/>
        <end position="89"/>
    </location>
</feature>
<sequence length="452" mass="49590">MDNDNDYESDSSSTDRTPRLPSITNERIAAVSALLSAEKAEDEDKSEGRREHAAPSLLRPPVLAGINTTSHPTEDPVAEDEGKRQDSREVSPPSPLRAATLAEVNFASDQIEDSKPEDALACNIEDSKEVALPSLPRTAAPNESRIAPNQIEDPKAENEDKAEGSKDDNAPPSPTESNLPTSEINIASDHIEDPKAEDKDKAECDKGDNASPSPTESKLLTPEINTTPTQSEEDPAPESLEKSGKPNPKAREITTTPNQIEEDPALESLENSVSPNPKAWKNTTATTCPPRTFLAVILFWLYIIFSEFHPLITTYLPTHPTPNPQIPPHRKLLHPPKIPLPGEEILDGAYSWNPCVSGITLYGGYPCEPSEQVVEAMEFSFQEARREVSSSCSIEHFTFSDLRDLLRIMEERRGDVECHKGIEVAMEWVQRAEALELEIMRPGEEGVVGGLG</sequence>
<reference evidence="2 3" key="1">
    <citation type="submission" date="2015-07" db="EMBL/GenBank/DDBJ databases">
        <title>Comparative genomics of the Sigatoka disease complex on banana suggests a link between parallel evolutionary changes in Pseudocercospora fijiensis and Pseudocercospora eumusae and increased virulence on the banana host.</title>
        <authorList>
            <person name="Chang T.-C."/>
            <person name="Salvucci A."/>
            <person name="Crous P.W."/>
            <person name="Stergiopoulos I."/>
        </authorList>
    </citation>
    <scope>NUCLEOTIDE SEQUENCE [LARGE SCALE GENOMIC DNA]</scope>
    <source>
        <strain evidence="2 3">CBS 114824</strain>
    </source>
</reference>
<keyword evidence="3" id="KW-1185">Reference proteome</keyword>
<proteinExistence type="predicted"/>
<dbReference type="EMBL" id="LFZN01000137">
    <property type="protein sequence ID" value="KXS97672.1"/>
    <property type="molecule type" value="Genomic_DNA"/>
</dbReference>
<name>A0A139H5I0_9PEZI</name>
<feature type="compositionally biased region" description="Basic and acidic residues" evidence="1">
    <location>
        <begin position="189"/>
        <end position="208"/>
    </location>
</feature>
<feature type="region of interest" description="Disordered" evidence="1">
    <location>
        <begin position="1"/>
        <end position="99"/>
    </location>
</feature>
<evidence type="ECO:0000313" key="3">
    <source>
        <dbReference type="Proteomes" id="UP000070133"/>
    </source>
</evidence>
<feature type="compositionally biased region" description="Basic and acidic residues" evidence="1">
    <location>
        <begin position="239"/>
        <end position="252"/>
    </location>
</feature>
<feature type="compositionally biased region" description="Basic and acidic residues" evidence="1">
    <location>
        <begin position="152"/>
        <end position="169"/>
    </location>
</feature>
<organism evidence="2 3">
    <name type="scientific">Pseudocercospora eumusae</name>
    <dbReference type="NCBI Taxonomy" id="321146"/>
    <lineage>
        <taxon>Eukaryota</taxon>
        <taxon>Fungi</taxon>
        <taxon>Dikarya</taxon>
        <taxon>Ascomycota</taxon>
        <taxon>Pezizomycotina</taxon>
        <taxon>Dothideomycetes</taxon>
        <taxon>Dothideomycetidae</taxon>
        <taxon>Mycosphaerellales</taxon>
        <taxon>Mycosphaerellaceae</taxon>
        <taxon>Pseudocercospora</taxon>
    </lineage>
</organism>
<protein>
    <submittedName>
        <fullName evidence="2">Uncharacterized protein</fullName>
    </submittedName>
</protein>
<comment type="caution">
    <text evidence="2">The sequence shown here is derived from an EMBL/GenBank/DDBJ whole genome shotgun (WGS) entry which is preliminary data.</text>
</comment>
<feature type="compositionally biased region" description="Polar residues" evidence="1">
    <location>
        <begin position="269"/>
        <end position="283"/>
    </location>
</feature>
<evidence type="ECO:0000313" key="2">
    <source>
        <dbReference type="EMBL" id="KXS97672.1"/>
    </source>
</evidence>
<evidence type="ECO:0000256" key="1">
    <source>
        <dbReference type="SAM" id="MobiDB-lite"/>
    </source>
</evidence>
<accession>A0A139H5I0</accession>
<gene>
    <name evidence="2" type="ORF">AC578_10573</name>
</gene>
<feature type="region of interest" description="Disordered" evidence="1">
    <location>
        <begin position="129"/>
        <end position="283"/>
    </location>
</feature>
<dbReference type="AlphaFoldDB" id="A0A139H5I0"/>
<feature type="compositionally biased region" description="Polar residues" evidence="1">
    <location>
        <begin position="175"/>
        <end position="185"/>
    </location>
</feature>
<feature type="compositionally biased region" description="Polar residues" evidence="1">
    <location>
        <begin position="210"/>
        <end position="230"/>
    </location>
</feature>